<name>A0A6L8K7S6_9BURK</name>
<accession>A0A6L8K7S6</accession>
<evidence type="ECO:0000313" key="2">
    <source>
        <dbReference type="Proteomes" id="UP000479335"/>
    </source>
</evidence>
<protein>
    <submittedName>
        <fullName evidence="1">Uncharacterized protein</fullName>
    </submittedName>
</protein>
<sequence length="314" mass="35361">MIIASADSTWINVFDKPLHERYGPAPDEALRHISQVNAGRVWTDTRTATPDEALMMRIRLALAELPHAVSARLQDSFLGVYFANGLGSSAVTDIVVSPHSEFLGLIVVLDIEALDHAGANAWASWRERSPFDNTAAMTLTMRIADNNDDDLLHAIRFLLLHELGHALSAGRNFLPDWWSGLPDHSTVDDYSYLPLSWQIDDKRRIVPLPGNDFALRASVSHYDGDPRLPAGYMTDIYRALKRTSFPTLYSAASVHEDFAECFACYVHMVLLNRPLSVSIHQHGELVLDWRMDWRSERYARKLAFFERLLGSSAT</sequence>
<gene>
    <name evidence="1" type="ORF">GTP46_06335</name>
</gene>
<dbReference type="AlphaFoldDB" id="A0A6L8K7S6"/>
<reference evidence="1 2" key="1">
    <citation type="submission" date="2019-12" db="EMBL/GenBank/DDBJ databases">
        <title>Novel species isolated from a subtropical stream in China.</title>
        <authorList>
            <person name="Lu H."/>
        </authorList>
    </citation>
    <scope>NUCLEOTIDE SEQUENCE [LARGE SCALE GENOMIC DNA]</scope>
    <source>
        <strain evidence="1 2">FT135W</strain>
    </source>
</reference>
<proteinExistence type="predicted"/>
<keyword evidence="2" id="KW-1185">Reference proteome</keyword>
<dbReference type="RefSeq" id="WP_161005763.1">
    <property type="nucleotide sequence ID" value="NZ_WWCN01000003.1"/>
</dbReference>
<organism evidence="1 2">
    <name type="scientific">Duganella flavida</name>
    <dbReference type="NCBI Taxonomy" id="2692175"/>
    <lineage>
        <taxon>Bacteria</taxon>
        <taxon>Pseudomonadati</taxon>
        <taxon>Pseudomonadota</taxon>
        <taxon>Betaproteobacteria</taxon>
        <taxon>Burkholderiales</taxon>
        <taxon>Oxalobacteraceae</taxon>
        <taxon>Telluria group</taxon>
        <taxon>Duganella</taxon>
    </lineage>
</organism>
<comment type="caution">
    <text evidence="1">The sequence shown here is derived from an EMBL/GenBank/DDBJ whole genome shotgun (WGS) entry which is preliminary data.</text>
</comment>
<dbReference type="Proteomes" id="UP000479335">
    <property type="component" value="Unassembled WGS sequence"/>
</dbReference>
<dbReference type="EMBL" id="WWCN01000003">
    <property type="protein sequence ID" value="MYM22258.1"/>
    <property type="molecule type" value="Genomic_DNA"/>
</dbReference>
<evidence type="ECO:0000313" key="1">
    <source>
        <dbReference type="EMBL" id="MYM22258.1"/>
    </source>
</evidence>